<evidence type="ECO:0000313" key="5">
    <source>
        <dbReference type="EMBL" id="CAF3829686.1"/>
    </source>
</evidence>
<dbReference type="AlphaFoldDB" id="A0A8S2JYC8"/>
<dbReference type="GO" id="GO:0051536">
    <property type="term" value="F:iron-sulfur cluster binding"/>
    <property type="evidence" value="ECO:0007669"/>
    <property type="project" value="UniProtKB-KW"/>
</dbReference>
<dbReference type="EMBL" id="CAJOBI010000533">
    <property type="protein sequence ID" value="CAF3829686.1"/>
    <property type="molecule type" value="Genomic_DNA"/>
</dbReference>
<keyword evidence="1" id="KW-0479">Metal-binding</keyword>
<protein>
    <recommendedName>
        <fullName evidence="4">Aconitase/3-isopropylmalate dehydratase large subunit alpha/beta/alpha domain-containing protein</fullName>
    </recommendedName>
</protein>
<evidence type="ECO:0000313" key="6">
    <source>
        <dbReference type="Proteomes" id="UP000676336"/>
    </source>
</evidence>
<dbReference type="Pfam" id="PF00330">
    <property type="entry name" value="Aconitase"/>
    <property type="match status" value="1"/>
</dbReference>
<reference evidence="5" key="1">
    <citation type="submission" date="2021-02" db="EMBL/GenBank/DDBJ databases">
        <authorList>
            <person name="Nowell W R."/>
        </authorList>
    </citation>
    <scope>NUCLEOTIDE SEQUENCE</scope>
</reference>
<dbReference type="Proteomes" id="UP000676336">
    <property type="component" value="Unassembled WGS sequence"/>
</dbReference>
<dbReference type="InterPro" id="IPR001030">
    <property type="entry name" value="Acoase/IPM_deHydtase_lsu_aba"/>
</dbReference>
<sequence length="170" mass="19584">MCFEKDHPYKSLRSFIKHNNQEHIYYDVSRLDPKLFSQLPYCLRVLLESTVRHCNNISIENKHVQQILNWQTNAMPSSELPFLPGQVIMHDFSGLPAIIDLAAMRDAAASLGANPNLIQPRIPTTLLLDYYNIEADVARKSVRKTTDTNHSTNLECGYELCPFHQEKTIW</sequence>
<dbReference type="InterPro" id="IPR006249">
    <property type="entry name" value="Aconitase/IRP2"/>
</dbReference>
<dbReference type="GO" id="GO:0046872">
    <property type="term" value="F:metal ion binding"/>
    <property type="evidence" value="ECO:0007669"/>
    <property type="project" value="UniProtKB-KW"/>
</dbReference>
<keyword evidence="2" id="KW-0408">Iron</keyword>
<keyword evidence="3" id="KW-0411">Iron-sulfur</keyword>
<organism evidence="5 6">
    <name type="scientific">Rotaria magnacalcarata</name>
    <dbReference type="NCBI Taxonomy" id="392030"/>
    <lineage>
        <taxon>Eukaryota</taxon>
        <taxon>Metazoa</taxon>
        <taxon>Spiralia</taxon>
        <taxon>Gnathifera</taxon>
        <taxon>Rotifera</taxon>
        <taxon>Eurotatoria</taxon>
        <taxon>Bdelloidea</taxon>
        <taxon>Philodinida</taxon>
        <taxon>Philodinidae</taxon>
        <taxon>Rotaria</taxon>
    </lineage>
</organism>
<evidence type="ECO:0000259" key="4">
    <source>
        <dbReference type="Pfam" id="PF00330"/>
    </source>
</evidence>
<dbReference type="InterPro" id="IPR036008">
    <property type="entry name" value="Aconitase_4Fe-4S_dom"/>
</dbReference>
<dbReference type="Gene3D" id="3.30.499.10">
    <property type="entry name" value="Aconitase, domain 3"/>
    <property type="match status" value="1"/>
</dbReference>
<dbReference type="SUPFAM" id="SSF53732">
    <property type="entry name" value="Aconitase iron-sulfur domain"/>
    <property type="match status" value="1"/>
</dbReference>
<evidence type="ECO:0000256" key="2">
    <source>
        <dbReference type="ARBA" id="ARBA00023004"/>
    </source>
</evidence>
<evidence type="ECO:0000256" key="3">
    <source>
        <dbReference type="ARBA" id="ARBA00023014"/>
    </source>
</evidence>
<accession>A0A8S2JYC8</accession>
<feature type="domain" description="Aconitase/3-isopropylmalate dehydratase large subunit alpha/beta/alpha" evidence="4">
    <location>
        <begin position="70"/>
        <end position="149"/>
    </location>
</feature>
<gene>
    <name evidence="5" type="ORF">SMN809_LOCUS2788</name>
</gene>
<dbReference type="PANTHER" id="PTHR11670">
    <property type="entry name" value="ACONITASE/IRON-RESPONSIVE ELEMENT FAMILY MEMBER"/>
    <property type="match status" value="1"/>
</dbReference>
<evidence type="ECO:0000256" key="1">
    <source>
        <dbReference type="ARBA" id="ARBA00022723"/>
    </source>
</evidence>
<comment type="caution">
    <text evidence="5">The sequence shown here is derived from an EMBL/GenBank/DDBJ whole genome shotgun (WGS) entry which is preliminary data.</text>
</comment>
<dbReference type="InterPro" id="IPR015931">
    <property type="entry name" value="Acnase/IPM_dHydase_lsu_aba_1/3"/>
</dbReference>
<proteinExistence type="predicted"/>
<name>A0A8S2JYC8_9BILA</name>